<gene>
    <name evidence="2" type="ORF">H7U32_04785</name>
</gene>
<feature type="transmembrane region" description="Helical" evidence="1">
    <location>
        <begin position="312"/>
        <end position="343"/>
    </location>
</feature>
<feature type="transmembrane region" description="Helical" evidence="1">
    <location>
        <begin position="19"/>
        <end position="35"/>
    </location>
</feature>
<keyword evidence="3" id="KW-1185">Reference proteome</keyword>
<feature type="transmembrane region" description="Helical" evidence="1">
    <location>
        <begin position="258"/>
        <end position="276"/>
    </location>
</feature>
<feature type="transmembrane region" description="Helical" evidence="1">
    <location>
        <begin position="202"/>
        <end position="220"/>
    </location>
</feature>
<keyword evidence="1" id="KW-0812">Transmembrane</keyword>
<protein>
    <submittedName>
        <fullName evidence="2">Uncharacterized protein</fullName>
    </submittedName>
</protein>
<proteinExistence type="predicted"/>
<feature type="transmembrane region" description="Helical" evidence="1">
    <location>
        <begin position="560"/>
        <end position="578"/>
    </location>
</feature>
<name>A0A938WWP4_9BIFI</name>
<feature type="transmembrane region" description="Helical" evidence="1">
    <location>
        <begin position="41"/>
        <end position="58"/>
    </location>
</feature>
<comment type="caution">
    <text evidence="2">The sequence shown here is derived from an EMBL/GenBank/DDBJ whole genome shotgun (WGS) entry which is preliminary data.</text>
</comment>
<sequence>MPAHATTATLPARLLRPRFPLAILASAVATTGILTCLDAQWNAPIVIVLLAAFAYLAMGRADRRPTRTQTVLTALFAAYTAINLVLHTRITYSGNIAAGLKDNHFDGIGPQHILAALLLALATYQILDGLAARLHQHHSALSNLLFDSTDTNAARPRSILLPAFLAIAICWLPIWLTLYPGAGVSDAVDVLNAPLYRSSQHPFAYIVLFYGSAFVGKTVFGDINIGIAAYTAIQSLAIAAAIAYAINWLHHKGLKTTPAAILTAFFAINPLYSVFALNTTKDVWFSIFILLVTPLMFELIHTKGANIKSTNFWKYLLTFTALCLSRNNGIYVLLICGLIALALIKREYWLRWAVAVIIPVMVSLGVSAVPPMLGAPAVQTSESPGISLRQTAAVIAQDGHMTTEQRQFLFRLMPEQDWKDSYAPMRSDPIKWNQRFDRQYLSDHKGEYLVIWAQMLPRNFGTYVTSYLTATYGFWNLRAQSPIFVPYTYFQKLNANYEEIFERLELQQTPLLPRPAVDFIRDTWIGQPKRYQAPGASFEIWTVLLLALMLLRLNRGRRTIALLPVIACWATLMIATPIAFCYRYVFYLAMVLPFAILVPFMNDDDFQPQDVQSMEQPVRTELTS</sequence>
<dbReference type="RefSeq" id="WP_204468547.1">
    <property type="nucleotide sequence ID" value="NZ_JACLYU010000006.1"/>
</dbReference>
<organism evidence="2 3">
    <name type="scientific">Bifidobacterium pullorum subsp. saeculare</name>
    <dbReference type="NCBI Taxonomy" id="78257"/>
    <lineage>
        <taxon>Bacteria</taxon>
        <taxon>Bacillati</taxon>
        <taxon>Actinomycetota</taxon>
        <taxon>Actinomycetes</taxon>
        <taxon>Bifidobacteriales</taxon>
        <taxon>Bifidobacteriaceae</taxon>
        <taxon>Bifidobacterium</taxon>
    </lineage>
</organism>
<feature type="transmembrane region" description="Helical" evidence="1">
    <location>
        <begin position="584"/>
        <end position="601"/>
    </location>
</feature>
<feature type="transmembrane region" description="Helical" evidence="1">
    <location>
        <begin position="283"/>
        <end position="300"/>
    </location>
</feature>
<dbReference type="EMBL" id="JACLYU010000006">
    <property type="protein sequence ID" value="MBM6699639.1"/>
    <property type="molecule type" value="Genomic_DNA"/>
</dbReference>
<feature type="transmembrane region" description="Helical" evidence="1">
    <location>
        <begin position="227"/>
        <end position="246"/>
    </location>
</feature>
<feature type="transmembrane region" description="Helical" evidence="1">
    <location>
        <begin position="159"/>
        <end position="182"/>
    </location>
</feature>
<reference evidence="2" key="1">
    <citation type="submission" date="2020-08" db="EMBL/GenBank/DDBJ databases">
        <authorList>
            <person name="Cejkova D."/>
            <person name="Kubasova T."/>
            <person name="Jahodarova E."/>
            <person name="Rychlik I."/>
        </authorList>
    </citation>
    <scope>NUCLEOTIDE SEQUENCE</scope>
    <source>
        <strain evidence="2">An836</strain>
    </source>
</reference>
<feature type="transmembrane region" description="Helical" evidence="1">
    <location>
        <begin position="350"/>
        <end position="373"/>
    </location>
</feature>
<dbReference type="AlphaFoldDB" id="A0A938WWP4"/>
<evidence type="ECO:0000256" key="1">
    <source>
        <dbReference type="SAM" id="Phobius"/>
    </source>
</evidence>
<feature type="transmembrane region" description="Helical" evidence="1">
    <location>
        <begin position="108"/>
        <end position="127"/>
    </location>
</feature>
<dbReference type="InterPro" id="IPR046062">
    <property type="entry name" value="DUF6020"/>
</dbReference>
<evidence type="ECO:0000313" key="3">
    <source>
        <dbReference type="Proteomes" id="UP000718821"/>
    </source>
</evidence>
<feature type="transmembrane region" description="Helical" evidence="1">
    <location>
        <begin position="70"/>
        <end position="88"/>
    </location>
</feature>
<evidence type="ECO:0000313" key="2">
    <source>
        <dbReference type="EMBL" id="MBM6699639.1"/>
    </source>
</evidence>
<accession>A0A938WWP4</accession>
<keyword evidence="1" id="KW-0472">Membrane</keyword>
<dbReference type="Pfam" id="PF19484">
    <property type="entry name" value="DUF6020"/>
    <property type="match status" value="1"/>
</dbReference>
<dbReference type="Proteomes" id="UP000718821">
    <property type="component" value="Unassembled WGS sequence"/>
</dbReference>
<keyword evidence="1" id="KW-1133">Transmembrane helix</keyword>
<reference evidence="2" key="2">
    <citation type="journal article" date="2021" name="Sci. Rep.">
        <title>The distribution of antibiotic resistance genes in chicken gut microbiota commensals.</title>
        <authorList>
            <person name="Juricova H."/>
            <person name="Matiasovicova J."/>
            <person name="Kubasova T."/>
            <person name="Cejkova D."/>
            <person name="Rychlik I."/>
        </authorList>
    </citation>
    <scope>NUCLEOTIDE SEQUENCE</scope>
    <source>
        <strain evidence="2">An836</strain>
    </source>
</reference>